<proteinExistence type="predicted"/>
<dbReference type="STRING" id="160454.RV10_GL001795"/>
<dbReference type="AlphaFoldDB" id="R2T2E4"/>
<dbReference type="EMBL" id="AJAQ01000015">
    <property type="protein sequence ID" value="EOH94409.1"/>
    <property type="molecule type" value="Genomic_DNA"/>
</dbReference>
<dbReference type="PROSITE" id="PS00545">
    <property type="entry name" value="ALDOSE_1_EPIMERASE"/>
    <property type="match status" value="1"/>
</dbReference>
<dbReference type="GO" id="GO:0006006">
    <property type="term" value="P:glucose metabolic process"/>
    <property type="evidence" value="ECO:0007669"/>
    <property type="project" value="TreeGrafter"/>
</dbReference>
<evidence type="ECO:0000256" key="1">
    <source>
        <dbReference type="ARBA" id="ARBA00014165"/>
    </source>
</evidence>
<dbReference type="OrthoDB" id="9779408at2"/>
<dbReference type="InterPro" id="IPR008183">
    <property type="entry name" value="Aldose_1/G6P_1-epimerase"/>
</dbReference>
<name>R2T2E4_9ENTE</name>
<dbReference type="RefSeq" id="WP_010757135.1">
    <property type="nucleotide sequence ID" value="NZ_ASWD01000001.1"/>
</dbReference>
<protein>
    <recommendedName>
        <fullName evidence="1">Aldose 1-epimerase</fullName>
    </recommendedName>
    <alternativeName>
        <fullName evidence="3">Galactose mutarotase</fullName>
    </alternativeName>
    <alternativeName>
        <fullName evidence="2">Type-1 mutarotase</fullName>
    </alternativeName>
</protein>
<keyword evidence="5" id="KW-1185">Reference proteome</keyword>
<sequence>MKTYQLENELVRIEFLSYGGTLTKMINKKTEQNYLLAYKNQEDYKKNPYFLGATIGRNAGRTYPPFYQNYLGDKVLLDTNEGQVHLHGGRHGLHKVEWKVKKLSNQAYRLTFDDSQAFYEPMKLELIYQLENNRFIIKMNSHADKPTVCNLTNHSYFNLGDEPTIEFHRLQTAPAILQLIDKQFVPTEAYSAMQTSEYVPFNFTEEKAIQKALNLGTPLAKICAEGIDLAYCFTNNDSQEPKIRLTDRQRTNKLTIYSNQEACVIYTLNKLSDKVKLENDTPVVKYGGITFEMQRKPNYVHTAADYLVTKYDAYTIYEIE</sequence>
<reference evidence="4 5" key="1">
    <citation type="submission" date="2013-02" db="EMBL/GenBank/DDBJ databases">
        <title>The Genome Sequence of Enterococcus pallens BAA-351.</title>
        <authorList>
            <consortium name="The Broad Institute Genome Sequencing Platform"/>
            <consortium name="The Broad Institute Genome Sequencing Center for Infectious Disease"/>
            <person name="Earl A.M."/>
            <person name="Gilmore M.S."/>
            <person name="Lebreton F."/>
            <person name="Walker B."/>
            <person name="Young S.K."/>
            <person name="Zeng Q."/>
            <person name="Gargeya S."/>
            <person name="Fitzgerald M."/>
            <person name="Haas B."/>
            <person name="Abouelleil A."/>
            <person name="Alvarado L."/>
            <person name="Arachchi H.M."/>
            <person name="Berlin A.M."/>
            <person name="Chapman S.B."/>
            <person name="Dewar J."/>
            <person name="Goldberg J."/>
            <person name="Griggs A."/>
            <person name="Gujja S."/>
            <person name="Hansen M."/>
            <person name="Howarth C."/>
            <person name="Imamovic A."/>
            <person name="Larimer J."/>
            <person name="McCowan C."/>
            <person name="Murphy C."/>
            <person name="Neiman D."/>
            <person name="Pearson M."/>
            <person name="Priest M."/>
            <person name="Roberts A."/>
            <person name="Saif S."/>
            <person name="Shea T."/>
            <person name="Sisk P."/>
            <person name="Sykes S."/>
            <person name="Wortman J."/>
            <person name="Nusbaum C."/>
            <person name="Birren B."/>
        </authorList>
    </citation>
    <scope>NUCLEOTIDE SEQUENCE [LARGE SCALE GENOMIC DNA]</scope>
    <source>
        <strain evidence="4 5">ATCC BAA-351</strain>
    </source>
</reference>
<gene>
    <name evidence="4" type="ORF">UAU_02144</name>
</gene>
<dbReference type="Pfam" id="PF01263">
    <property type="entry name" value="Aldose_epim"/>
    <property type="match status" value="1"/>
</dbReference>
<evidence type="ECO:0000256" key="2">
    <source>
        <dbReference type="ARBA" id="ARBA00032300"/>
    </source>
</evidence>
<dbReference type="Proteomes" id="UP000013782">
    <property type="component" value="Unassembled WGS sequence"/>
</dbReference>
<dbReference type="GO" id="GO:0033499">
    <property type="term" value="P:galactose catabolic process via UDP-galactose, Leloir pathway"/>
    <property type="evidence" value="ECO:0007669"/>
    <property type="project" value="TreeGrafter"/>
</dbReference>
<dbReference type="Gene3D" id="2.70.98.10">
    <property type="match status" value="1"/>
</dbReference>
<evidence type="ECO:0000256" key="3">
    <source>
        <dbReference type="ARBA" id="ARBA00033373"/>
    </source>
</evidence>
<dbReference type="InterPro" id="IPR014718">
    <property type="entry name" value="GH-type_carb-bd"/>
</dbReference>
<comment type="caution">
    <text evidence="4">The sequence shown here is derived from an EMBL/GenBank/DDBJ whole genome shotgun (WGS) entry which is preliminary data.</text>
</comment>
<dbReference type="PANTHER" id="PTHR10091:SF0">
    <property type="entry name" value="GALACTOSE MUTAROTASE"/>
    <property type="match status" value="1"/>
</dbReference>
<dbReference type="SUPFAM" id="SSF74650">
    <property type="entry name" value="Galactose mutarotase-like"/>
    <property type="match status" value="1"/>
</dbReference>
<organism evidence="4 5">
    <name type="scientific">Enterococcus pallens ATCC BAA-351</name>
    <dbReference type="NCBI Taxonomy" id="1158607"/>
    <lineage>
        <taxon>Bacteria</taxon>
        <taxon>Bacillati</taxon>
        <taxon>Bacillota</taxon>
        <taxon>Bacilli</taxon>
        <taxon>Lactobacillales</taxon>
        <taxon>Enterococcaceae</taxon>
        <taxon>Enterococcus</taxon>
    </lineage>
</organism>
<dbReference type="GO" id="GO:0004034">
    <property type="term" value="F:aldose 1-epimerase activity"/>
    <property type="evidence" value="ECO:0007669"/>
    <property type="project" value="TreeGrafter"/>
</dbReference>
<dbReference type="InterPro" id="IPR011013">
    <property type="entry name" value="Gal_mutarotase_sf_dom"/>
</dbReference>
<dbReference type="InterPro" id="IPR018052">
    <property type="entry name" value="Ald1_epimerase_CS"/>
</dbReference>
<dbReference type="PATRIC" id="fig|1158607.3.peg.2116"/>
<dbReference type="GO" id="GO:0030246">
    <property type="term" value="F:carbohydrate binding"/>
    <property type="evidence" value="ECO:0007669"/>
    <property type="project" value="InterPro"/>
</dbReference>
<dbReference type="eggNOG" id="COG2017">
    <property type="taxonomic scope" value="Bacteria"/>
</dbReference>
<evidence type="ECO:0000313" key="5">
    <source>
        <dbReference type="Proteomes" id="UP000013782"/>
    </source>
</evidence>
<accession>R2T2E4</accession>
<evidence type="ECO:0000313" key="4">
    <source>
        <dbReference type="EMBL" id="EOH94409.1"/>
    </source>
</evidence>
<dbReference type="PANTHER" id="PTHR10091">
    <property type="entry name" value="ALDOSE-1-EPIMERASE"/>
    <property type="match status" value="1"/>
</dbReference>
<dbReference type="HOGENOM" id="CLU_031753_1_1_9"/>